<evidence type="ECO:0000313" key="17">
    <source>
        <dbReference type="Proteomes" id="UP000219338"/>
    </source>
</evidence>
<keyword evidence="7 13" id="KW-0479">Metal-binding</keyword>
<dbReference type="InterPro" id="IPR000477">
    <property type="entry name" value="RT_dom"/>
</dbReference>
<evidence type="ECO:0000256" key="6">
    <source>
        <dbReference type="ARBA" id="ARBA00022695"/>
    </source>
</evidence>
<dbReference type="OrthoDB" id="289721at2759"/>
<dbReference type="GO" id="GO:0003720">
    <property type="term" value="F:telomerase activity"/>
    <property type="evidence" value="ECO:0007669"/>
    <property type="project" value="InterPro"/>
</dbReference>
<evidence type="ECO:0000256" key="2">
    <source>
        <dbReference type="ARBA" id="ARBA00012493"/>
    </source>
</evidence>
<dbReference type="CDD" id="cd01648">
    <property type="entry name" value="TERT"/>
    <property type="match status" value="1"/>
</dbReference>
<protein>
    <recommendedName>
        <fullName evidence="3 13">Telomerase reverse transcriptase</fullName>
        <ecNumber evidence="2 13">2.7.7.49</ecNumber>
    </recommendedName>
    <alternativeName>
        <fullName evidence="13">Telomerase catalytic subunit</fullName>
    </alternativeName>
</protein>
<comment type="subcellular location">
    <subcellularLocation>
        <location evidence="13">Nucleus</location>
    </subcellularLocation>
    <subcellularLocation>
        <location evidence="13">Chromosome</location>
        <location evidence="13">Telomere</location>
    </subcellularLocation>
</comment>
<keyword evidence="5 13" id="KW-0808">Transferase</keyword>
<dbReference type="AlphaFoldDB" id="A0A284RLS0"/>
<dbReference type="EC" id="2.7.7.49" evidence="2 13"/>
<dbReference type="STRING" id="47428.A0A284RLS0"/>
<dbReference type="GO" id="GO:0070034">
    <property type="term" value="F:telomerase RNA binding"/>
    <property type="evidence" value="ECO:0007669"/>
    <property type="project" value="TreeGrafter"/>
</dbReference>
<dbReference type="PANTHER" id="PTHR12066:SF0">
    <property type="entry name" value="TELOMERASE REVERSE TRANSCRIPTASE"/>
    <property type="match status" value="1"/>
</dbReference>
<organism evidence="16 17">
    <name type="scientific">Armillaria ostoyae</name>
    <name type="common">Armillaria root rot fungus</name>
    <dbReference type="NCBI Taxonomy" id="47428"/>
    <lineage>
        <taxon>Eukaryota</taxon>
        <taxon>Fungi</taxon>
        <taxon>Dikarya</taxon>
        <taxon>Basidiomycota</taxon>
        <taxon>Agaricomycotina</taxon>
        <taxon>Agaricomycetes</taxon>
        <taxon>Agaricomycetidae</taxon>
        <taxon>Agaricales</taxon>
        <taxon>Marasmiineae</taxon>
        <taxon>Physalacriaceae</taxon>
        <taxon>Armillaria</taxon>
    </lineage>
</organism>
<evidence type="ECO:0000259" key="15">
    <source>
        <dbReference type="PROSITE" id="PS50878"/>
    </source>
</evidence>
<keyword evidence="6 13" id="KW-0548">Nucleotidyltransferase</keyword>
<evidence type="ECO:0000256" key="14">
    <source>
        <dbReference type="SAM" id="MobiDB-lite"/>
    </source>
</evidence>
<dbReference type="SMART" id="SM00975">
    <property type="entry name" value="Telomerase_RBD"/>
    <property type="match status" value="1"/>
</dbReference>
<dbReference type="GO" id="GO:0042162">
    <property type="term" value="F:telomeric DNA binding"/>
    <property type="evidence" value="ECO:0007669"/>
    <property type="project" value="TreeGrafter"/>
</dbReference>
<evidence type="ECO:0000256" key="9">
    <source>
        <dbReference type="ARBA" id="ARBA00022895"/>
    </source>
</evidence>
<dbReference type="Gene3D" id="3.30.70.2630">
    <property type="match status" value="1"/>
</dbReference>
<keyword evidence="9 13" id="KW-0779">Telomere</keyword>
<dbReference type="InterPro" id="IPR021891">
    <property type="entry name" value="Telomerase_RBD"/>
</dbReference>
<keyword evidence="11 13" id="KW-0539">Nucleus</keyword>
<dbReference type="GO" id="GO:0000781">
    <property type="term" value="C:chromosome, telomeric region"/>
    <property type="evidence" value="ECO:0007669"/>
    <property type="project" value="UniProtKB-SubCell"/>
</dbReference>
<feature type="compositionally biased region" description="Polar residues" evidence="14">
    <location>
        <begin position="280"/>
        <end position="289"/>
    </location>
</feature>
<evidence type="ECO:0000256" key="4">
    <source>
        <dbReference type="ARBA" id="ARBA00022454"/>
    </source>
</evidence>
<dbReference type="Proteomes" id="UP000219338">
    <property type="component" value="Unassembled WGS sequence"/>
</dbReference>
<proteinExistence type="inferred from homology"/>
<reference evidence="17" key="1">
    <citation type="journal article" date="2017" name="Nat. Ecol. Evol.">
        <title>Genome expansion and lineage-specific genetic innovations in the forest pathogenic fungi Armillaria.</title>
        <authorList>
            <person name="Sipos G."/>
            <person name="Prasanna A.N."/>
            <person name="Walter M.C."/>
            <person name="O'Connor E."/>
            <person name="Balint B."/>
            <person name="Krizsan K."/>
            <person name="Kiss B."/>
            <person name="Hess J."/>
            <person name="Varga T."/>
            <person name="Slot J."/>
            <person name="Riley R."/>
            <person name="Boka B."/>
            <person name="Rigling D."/>
            <person name="Barry K."/>
            <person name="Lee J."/>
            <person name="Mihaltcheva S."/>
            <person name="LaButti K."/>
            <person name="Lipzen A."/>
            <person name="Waldron R."/>
            <person name="Moloney N.M."/>
            <person name="Sperisen C."/>
            <person name="Kredics L."/>
            <person name="Vagvoelgyi C."/>
            <person name="Patrignani A."/>
            <person name="Fitzpatrick D."/>
            <person name="Nagy I."/>
            <person name="Doyle S."/>
            <person name="Anderson J.B."/>
            <person name="Grigoriev I.V."/>
            <person name="Gueldener U."/>
            <person name="Muensterkoetter M."/>
            <person name="Nagy L.G."/>
        </authorList>
    </citation>
    <scope>NUCLEOTIDE SEQUENCE [LARGE SCALE GENOMIC DNA]</scope>
    <source>
        <strain evidence="17">C18/9</strain>
    </source>
</reference>
<evidence type="ECO:0000256" key="3">
    <source>
        <dbReference type="ARBA" id="ARBA00016182"/>
    </source>
</evidence>
<evidence type="ECO:0000256" key="1">
    <source>
        <dbReference type="ARBA" id="ARBA00008001"/>
    </source>
</evidence>
<comment type="function">
    <text evidence="13">Telomerase is a ribonucleoprotein enzyme essential for the replication of chromosome termini in most eukaryotes. It elongates telomeres. It is a reverse transcriptase that adds simple sequence repeats to chromosome ends by copying a template sequence within the RNA component of the enzyme.</text>
</comment>
<dbReference type="PRINTS" id="PR01365">
    <property type="entry name" value="TELOMERASERT"/>
</dbReference>
<dbReference type="GO" id="GO:0007004">
    <property type="term" value="P:telomere maintenance via telomerase"/>
    <property type="evidence" value="ECO:0007669"/>
    <property type="project" value="TreeGrafter"/>
</dbReference>
<comment type="catalytic activity">
    <reaction evidence="12 13">
        <text>DNA(n) + a 2'-deoxyribonucleoside 5'-triphosphate = DNA(n+1) + diphosphate</text>
        <dbReference type="Rhea" id="RHEA:22508"/>
        <dbReference type="Rhea" id="RHEA-COMP:17339"/>
        <dbReference type="Rhea" id="RHEA-COMP:17340"/>
        <dbReference type="ChEBI" id="CHEBI:33019"/>
        <dbReference type="ChEBI" id="CHEBI:61560"/>
        <dbReference type="ChEBI" id="CHEBI:173112"/>
        <dbReference type="EC" id="2.7.7.49"/>
    </reaction>
</comment>
<feature type="region of interest" description="Disordered" evidence="14">
    <location>
        <begin position="270"/>
        <end position="289"/>
    </location>
</feature>
<dbReference type="InterPro" id="IPR003545">
    <property type="entry name" value="Telomerase_RT"/>
</dbReference>
<dbReference type="Gene3D" id="1.10.357.90">
    <property type="match status" value="1"/>
</dbReference>
<evidence type="ECO:0000256" key="13">
    <source>
        <dbReference type="RuleBase" id="RU365061"/>
    </source>
</evidence>
<name>A0A284RLS0_ARMOS</name>
<keyword evidence="17" id="KW-1185">Reference proteome</keyword>
<evidence type="ECO:0000256" key="7">
    <source>
        <dbReference type="ARBA" id="ARBA00022723"/>
    </source>
</evidence>
<evidence type="ECO:0000256" key="12">
    <source>
        <dbReference type="ARBA" id="ARBA00048173"/>
    </source>
</evidence>
<dbReference type="Pfam" id="PF12009">
    <property type="entry name" value="Telomerase_RBD"/>
    <property type="match status" value="1"/>
</dbReference>
<dbReference type="GO" id="GO:0000333">
    <property type="term" value="C:telomerase catalytic core complex"/>
    <property type="evidence" value="ECO:0007669"/>
    <property type="project" value="TreeGrafter"/>
</dbReference>
<dbReference type="GO" id="GO:0046872">
    <property type="term" value="F:metal ion binding"/>
    <property type="evidence" value="ECO:0007669"/>
    <property type="project" value="UniProtKB-KW"/>
</dbReference>
<dbReference type="OMA" id="FDTIPQE"/>
<feature type="compositionally biased region" description="Basic and acidic residues" evidence="14">
    <location>
        <begin position="270"/>
        <end position="279"/>
    </location>
</feature>
<keyword evidence="4 13" id="KW-0158">Chromosome</keyword>
<keyword evidence="8 13" id="KW-0460">Magnesium</keyword>
<dbReference type="InterPro" id="IPR049139">
    <property type="entry name" value="TERT_C"/>
</dbReference>
<evidence type="ECO:0000256" key="8">
    <source>
        <dbReference type="ARBA" id="ARBA00022842"/>
    </source>
</evidence>
<dbReference type="PROSITE" id="PS50878">
    <property type="entry name" value="RT_POL"/>
    <property type="match status" value="1"/>
</dbReference>
<dbReference type="Pfam" id="PF21399">
    <property type="entry name" value="TERT_C"/>
    <property type="match status" value="1"/>
</dbReference>
<sequence length="1171" mass="134649">MISVFDRARQNPVWPGRHPLATCSETTIARVQYFKSSAPTFDFQFDFQFMETAAGSAISSSILRSYYPNIETLDTYLRDVLNSDAIPDWSLIAPDDSERYKYLVKESFVAVKQSTPLSSRQSLKVETSRADITEKVIFKKKLSANIITLGYYYRDNKVIPRNHGMTRPGVEKNNMNTIVTALQGEEWRVLLARQVLILVALDLPPTDYSHRIGEDAMMHLLTETAMFLSLPNNCFCQMTGEPLINLPPPRLPMDPGISSLGKRLTKLPALDERSTKLQRTDSSYGSRQWNDPNATLKTVVASPADVTICRSRLFFARPATIPHTNQILCGFQPNHILNRLMPSYPIVGQLNGDVVPDYDPRQQQEKARHLSKYIFPRQYGLSSAFTFKTSKWGPATTPTFTDRGAEIRPSKTPKRLKETLNHLDTLIWRHGKCKYKLLRDQVCPSKVATKSEKPLESSMILVSQELLSEETSQLQSQASLGEVSLDSAGNSVFPIGLTQARRYAESKPRFVYRYVLLVTQQVIPHEFWGSTNNFKHICRNVREFTSLRRFETLSLHHILQGFSTSDCEWLMPPGSGEKQTRISVSDAAKRRELLEDFLYWYFDSFVLSLLKTTFFVTESSAFKNKVLYFRQDDWKVLCEPLLDRLTSGTFEKMKKSEAEEILRQRKLGYSFVRLLPKETGVRPVANLRRKQVAIEGGLNSSEQSINQILQVAFKILTYERKTRSHLLGASVLGSDDVYVRLRSFKDQLVREYGNELPKLYFVKVDVQACFDTIDQAKLLTILRNGTVQENYVHQRYGKVSSTAGKIKRTFAKDALPEDARPHFLEYATQLAGALRHTIFVDQVVYPRSKRHEIWDLLEQHITENIIKIGQDYYRQVIGIPQGSVLSSILCAFFYGDLEKKFKQFTEDPGSVLLRQTDDYLLITVSSSRAKEFLSMMNEGHPEYGCFISKDKTMTNFDYGHHVLNVTDPHQQCFLWCGYAINMKDLSVSGDYTRYHGVHLRNTLTVNKIRRPGSAFVFKMLQQCKRRIHVLFSDRKLNTERVIHLNIYQNFVLSAMKMHGYINEWGIDSSKRGKMLYRTLNQMIAYFYASFRNTSRTKLAKSLDAQISVSRAEVDWLGYNAFYTVLSRKPRRYAWVLKELRGDIGRLKGSRCRKRFRGLFAEGLRSMEQIAY</sequence>
<evidence type="ECO:0000256" key="5">
    <source>
        <dbReference type="ARBA" id="ARBA00022679"/>
    </source>
</evidence>
<evidence type="ECO:0000313" key="16">
    <source>
        <dbReference type="EMBL" id="SJL09708.1"/>
    </source>
</evidence>
<dbReference type="Pfam" id="PF00078">
    <property type="entry name" value="RVT_1"/>
    <property type="match status" value="1"/>
</dbReference>
<accession>A0A284RLS0</accession>
<evidence type="ECO:0000256" key="11">
    <source>
        <dbReference type="ARBA" id="ARBA00023242"/>
    </source>
</evidence>
<dbReference type="EMBL" id="FUEG01000011">
    <property type="protein sequence ID" value="SJL09708.1"/>
    <property type="molecule type" value="Genomic_DNA"/>
</dbReference>
<gene>
    <name evidence="16" type="ORF">ARMOST_13089</name>
</gene>
<keyword evidence="10 13" id="KW-0695">RNA-directed DNA polymerase</keyword>
<comment type="similarity">
    <text evidence="1 13">Belongs to the reverse transcriptase family. Telomerase subfamily.</text>
</comment>
<feature type="domain" description="Reverse transcriptase" evidence="15">
    <location>
        <begin position="656"/>
        <end position="980"/>
    </location>
</feature>
<dbReference type="PANTHER" id="PTHR12066">
    <property type="entry name" value="TELOMERASE REVERSE TRANSCRIPTASE"/>
    <property type="match status" value="1"/>
</dbReference>
<dbReference type="Gene3D" id="1.10.132.70">
    <property type="match status" value="1"/>
</dbReference>
<evidence type="ECO:0000256" key="10">
    <source>
        <dbReference type="ARBA" id="ARBA00022918"/>
    </source>
</evidence>